<evidence type="ECO:0000313" key="11">
    <source>
        <dbReference type="EMBL" id="KAJ7323733.1"/>
    </source>
</evidence>
<comment type="subcellular location">
    <subcellularLocation>
        <location evidence="1">Cell junction</location>
    </subcellularLocation>
    <subcellularLocation>
        <location evidence="2">Cytoplasm</location>
        <location evidence="2">Cytoskeleton</location>
        <location evidence="2">Microtubule organizing center</location>
        <location evidence="2">Centrosome</location>
    </subcellularLocation>
</comment>
<gene>
    <name evidence="11" type="ORF">OS493_030855</name>
</gene>
<dbReference type="Pfam" id="PF11559">
    <property type="entry name" value="ADIP"/>
    <property type="match status" value="1"/>
</dbReference>
<feature type="region of interest" description="Disordered" evidence="10">
    <location>
        <begin position="546"/>
        <end position="612"/>
    </location>
</feature>
<evidence type="ECO:0000256" key="9">
    <source>
        <dbReference type="SAM" id="Coils"/>
    </source>
</evidence>
<dbReference type="Proteomes" id="UP001163046">
    <property type="component" value="Unassembled WGS sequence"/>
</dbReference>
<accession>A0A9X0CCQ8</accession>
<dbReference type="EMBL" id="MU827811">
    <property type="protein sequence ID" value="KAJ7323733.1"/>
    <property type="molecule type" value="Genomic_DNA"/>
</dbReference>
<evidence type="ECO:0000256" key="8">
    <source>
        <dbReference type="ARBA" id="ARBA00023212"/>
    </source>
</evidence>
<dbReference type="GO" id="GO:0070161">
    <property type="term" value="C:anchoring junction"/>
    <property type="evidence" value="ECO:0007669"/>
    <property type="project" value="UniProtKB-SubCell"/>
</dbReference>
<dbReference type="GO" id="GO:0036064">
    <property type="term" value="C:ciliary basal body"/>
    <property type="evidence" value="ECO:0007669"/>
    <property type="project" value="TreeGrafter"/>
</dbReference>
<keyword evidence="12" id="KW-1185">Reference proteome</keyword>
<reference evidence="11" key="1">
    <citation type="submission" date="2023-01" db="EMBL/GenBank/DDBJ databases">
        <title>Genome assembly of the deep-sea coral Lophelia pertusa.</title>
        <authorList>
            <person name="Herrera S."/>
            <person name="Cordes E."/>
        </authorList>
    </citation>
    <scope>NUCLEOTIDE SEQUENCE</scope>
    <source>
        <strain evidence="11">USNM1676648</strain>
        <tissue evidence="11">Polyp</tissue>
    </source>
</reference>
<evidence type="ECO:0000313" key="12">
    <source>
        <dbReference type="Proteomes" id="UP001163046"/>
    </source>
</evidence>
<dbReference type="InterPro" id="IPR052300">
    <property type="entry name" value="Adhesion_Centrosome_assoc"/>
</dbReference>
<sequence>MKLDESMTEKVQDWGDFVNRYTSHSSRHSSPEREIDYGDMRLTPSPISPVFSTADKQFCRRDNIDQCIAYLNQELGVLGFSSLFTPSRNGRGPPDTFDIVKLVNSTYEILQQQQRNMKQLTDLEQKNLRSECDNEHLIQTQKRLKEQLESTQREIAIRNERERQLQGKLVKANEELKLEREELKKTKANSLHLQKQFDHETRKKEREFSKLKERIHQLLTDKNQEKKVGLDILNLINRPAGGQRAMWKTGSAKNEEEMYRMVITNYLEREKELMVENNDMRETLQNMQAELINLLNQQNEDYESNTEGGEISEPGSVDELSTGHFNMPYDMVREGIESSLREKWRLLKSRLEEANKGSTNGSTSTKPDEVERLERQLENYRHVVEQQEHLIESLQSKVNSPAKGSSFLCDSQLYEEQEKFESDKQFFAEQSAGLENERRQLTDAAVKLGHERKKFEEERASFYKQQLLTPLRNQSLGGRKSRSPDGPRLQFSAVSFSPAPRGLLLSETRVSPHIPRDGPLAIPNTEELYTALSLRTDKSINEFNETPLKGYSTVDGSARKSSPTRQPSSGDSLKENQSDSNSAGARQARRINEHAQNVKKALQMKRSSSSDL</sequence>
<keyword evidence="4" id="KW-0963">Cytoplasm</keyword>
<feature type="coiled-coil region" evidence="9">
    <location>
        <begin position="270"/>
        <end position="301"/>
    </location>
</feature>
<feature type="region of interest" description="Disordered" evidence="10">
    <location>
        <begin position="303"/>
        <end position="322"/>
    </location>
</feature>
<evidence type="ECO:0000256" key="3">
    <source>
        <dbReference type="ARBA" id="ARBA00009291"/>
    </source>
</evidence>
<keyword evidence="5" id="KW-0130">Cell adhesion</keyword>
<evidence type="ECO:0000256" key="6">
    <source>
        <dbReference type="ARBA" id="ARBA00022949"/>
    </source>
</evidence>
<evidence type="ECO:0000256" key="4">
    <source>
        <dbReference type="ARBA" id="ARBA00022490"/>
    </source>
</evidence>
<dbReference type="GO" id="GO:0034451">
    <property type="term" value="C:centriolar satellite"/>
    <property type="evidence" value="ECO:0007669"/>
    <property type="project" value="TreeGrafter"/>
</dbReference>
<feature type="compositionally biased region" description="Polar residues" evidence="10">
    <location>
        <begin position="559"/>
        <end position="571"/>
    </location>
</feature>
<evidence type="ECO:0008006" key="13">
    <source>
        <dbReference type="Google" id="ProtNLM"/>
    </source>
</evidence>
<dbReference type="GO" id="GO:0035735">
    <property type="term" value="P:intraciliary transport involved in cilium assembly"/>
    <property type="evidence" value="ECO:0007669"/>
    <property type="project" value="TreeGrafter"/>
</dbReference>
<dbReference type="PANTHER" id="PTHR46507:SF4">
    <property type="entry name" value="SSX FAMILY MEMBER 2 INTERACTING PROTEIN"/>
    <property type="match status" value="1"/>
</dbReference>
<comment type="caution">
    <text evidence="11">The sequence shown here is derived from an EMBL/GenBank/DDBJ whole genome shotgun (WGS) entry which is preliminary data.</text>
</comment>
<name>A0A9X0CCQ8_9CNID</name>
<feature type="coiled-coil region" evidence="9">
    <location>
        <begin position="370"/>
        <end position="397"/>
    </location>
</feature>
<keyword evidence="6" id="KW-0965">Cell junction</keyword>
<comment type="similarity">
    <text evidence="3">Belongs to the ADIP family.</text>
</comment>
<evidence type="ECO:0000256" key="2">
    <source>
        <dbReference type="ARBA" id="ARBA00004300"/>
    </source>
</evidence>
<evidence type="ECO:0000256" key="10">
    <source>
        <dbReference type="SAM" id="MobiDB-lite"/>
    </source>
</evidence>
<dbReference type="AlphaFoldDB" id="A0A9X0CCQ8"/>
<organism evidence="11 12">
    <name type="scientific">Desmophyllum pertusum</name>
    <dbReference type="NCBI Taxonomy" id="174260"/>
    <lineage>
        <taxon>Eukaryota</taxon>
        <taxon>Metazoa</taxon>
        <taxon>Cnidaria</taxon>
        <taxon>Anthozoa</taxon>
        <taxon>Hexacorallia</taxon>
        <taxon>Scleractinia</taxon>
        <taxon>Caryophylliina</taxon>
        <taxon>Caryophylliidae</taxon>
        <taxon>Desmophyllum</taxon>
    </lineage>
</organism>
<proteinExistence type="inferred from homology"/>
<dbReference type="PANTHER" id="PTHR46507">
    <property type="entry name" value="AFADIN- AND ALPHA-ACTININ-BINDING PROTEIN"/>
    <property type="match status" value="1"/>
</dbReference>
<evidence type="ECO:0000256" key="1">
    <source>
        <dbReference type="ARBA" id="ARBA00004282"/>
    </source>
</evidence>
<evidence type="ECO:0000256" key="5">
    <source>
        <dbReference type="ARBA" id="ARBA00022889"/>
    </source>
</evidence>
<dbReference type="InterPro" id="IPR021622">
    <property type="entry name" value="Afadin/alpha-actinin-bd"/>
</dbReference>
<dbReference type="GO" id="GO:0007155">
    <property type="term" value="P:cell adhesion"/>
    <property type="evidence" value="ECO:0007669"/>
    <property type="project" value="UniProtKB-KW"/>
</dbReference>
<dbReference type="OrthoDB" id="312015at2759"/>
<keyword evidence="8" id="KW-0206">Cytoskeleton</keyword>
<evidence type="ECO:0000256" key="7">
    <source>
        <dbReference type="ARBA" id="ARBA00023054"/>
    </source>
</evidence>
<protein>
    <recommendedName>
        <fullName evidence="13">Afadin-and alpha-actinin-binding protein</fullName>
    </recommendedName>
</protein>
<feature type="coiled-coil region" evidence="9">
    <location>
        <begin position="134"/>
        <end position="196"/>
    </location>
</feature>
<keyword evidence="7 9" id="KW-0175">Coiled coil</keyword>